<dbReference type="EMBL" id="JBICBT010001372">
    <property type="protein sequence ID" value="KAL3070879.1"/>
    <property type="molecule type" value="Genomic_DNA"/>
</dbReference>
<protein>
    <recommendedName>
        <fullName evidence="1">Peptidase M41 domain-containing protein</fullName>
    </recommendedName>
</protein>
<proteinExistence type="predicted"/>
<evidence type="ECO:0000313" key="2">
    <source>
        <dbReference type="EMBL" id="KAL3070879.1"/>
    </source>
</evidence>
<dbReference type="Gene3D" id="1.20.58.760">
    <property type="entry name" value="Peptidase M41"/>
    <property type="match status" value="1"/>
</dbReference>
<dbReference type="InterPro" id="IPR037219">
    <property type="entry name" value="Peptidase_M41-like"/>
</dbReference>
<comment type="caution">
    <text evidence="2">The sequence shown here is derived from an EMBL/GenBank/DDBJ whole genome shotgun (WGS) entry which is preliminary data.</text>
</comment>
<organism evidence="2 3">
    <name type="scientific">Heterodera trifolii</name>
    <dbReference type="NCBI Taxonomy" id="157864"/>
    <lineage>
        <taxon>Eukaryota</taxon>
        <taxon>Metazoa</taxon>
        <taxon>Ecdysozoa</taxon>
        <taxon>Nematoda</taxon>
        <taxon>Chromadorea</taxon>
        <taxon>Rhabditida</taxon>
        <taxon>Tylenchina</taxon>
        <taxon>Tylenchomorpha</taxon>
        <taxon>Tylenchoidea</taxon>
        <taxon>Heteroderidae</taxon>
        <taxon>Heteroderinae</taxon>
        <taxon>Heterodera</taxon>
    </lineage>
</organism>
<dbReference type="SUPFAM" id="SSF140990">
    <property type="entry name" value="FtsH protease domain-like"/>
    <property type="match status" value="1"/>
</dbReference>
<accession>A0ABD2HRQ9</accession>
<sequence>MRRTALHEVGHLKFLWDEVDCIDEFRKITAAADRRDGSAGAVHFRPPAQNKYTRAQLKAKLQLSLGGRAAEEVFFTRCVGDGFDSLEWPELATKIAETSDQWKTLPLGRRTRARLNELRDSYIDHHLLSAKEAIERDKKKLKKNPVHCHYMVLLVVDPMHARSASTRVVQPSKMTVPSSNSSVISANSSENATTATVHGMANGIFR</sequence>
<dbReference type="AlphaFoldDB" id="A0ABD2HRQ9"/>
<reference evidence="2 3" key="1">
    <citation type="submission" date="2024-10" db="EMBL/GenBank/DDBJ databases">
        <authorList>
            <person name="Kim D."/>
        </authorList>
    </citation>
    <scope>NUCLEOTIDE SEQUENCE [LARGE SCALE GENOMIC DNA]</scope>
    <source>
        <strain evidence="2">BH-2024</strain>
    </source>
</reference>
<keyword evidence="3" id="KW-1185">Reference proteome</keyword>
<dbReference type="Pfam" id="PF01434">
    <property type="entry name" value="Peptidase_M41"/>
    <property type="match status" value="1"/>
</dbReference>
<name>A0ABD2HRQ9_9BILA</name>
<evidence type="ECO:0000313" key="3">
    <source>
        <dbReference type="Proteomes" id="UP001620626"/>
    </source>
</evidence>
<evidence type="ECO:0000259" key="1">
    <source>
        <dbReference type="Pfam" id="PF01434"/>
    </source>
</evidence>
<gene>
    <name evidence="2" type="ORF">niasHT_039141</name>
</gene>
<feature type="domain" description="Peptidase M41" evidence="1">
    <location>
        <begin position="2"/>
        <end position="79"/>
    </location>
</feature>
<dbReference type="Proteomes" id="UP001620626">
    <property type="component" value="Unassembled WGS sequence"/>
</dbReference>
<dbReference type="InterPro" id="IPR000642">
    <property type="entry name" value="Peptidase_M41"/>
</dbReference>